<dbReference type="Pfam" id="PF00072">
    <property type="entry name" value="Response_reg"/>
    <property type="match status" value="1"/>
</dbReference>
<feature type="modified residue" description="4-aspartylphosphate" evidence="2">
    <location>
        <position position="56"/>
    </location>
</feature>
<gene>
    <name evidence="4" type="ORF">MTBBW1_1630029</name>
</gene>
<accession>A0A1W1H8Z2</accession>
<dbReference type="GO" id="GO:0000160">
    <property type="term" value="P:phosphorelay signal transduction system"/>
    <property type="evidence" value="ECO:0007669"/>
    <property type="project" value="InterPro"/>
</dbReference>
<dbReference type="OrthoDB" id="5409474at2"/>
<evidence type="ECO:0000259" key="3">
    <source>
        <dbReference type="PROSITE" id="PS50110"/>
    </source>
</evidence>
<sequence>MTEIKPKILVVDDEKTNIYILMNLLSDKYRIAVAKDGKQALKIAGSDFAPDLILLDVMMPEMDGFEVCERLKSNDSTKDIPVIFITARDEECDEARGFEIGAVDYLSKPFSPAILTARLQTHLAMANHKLFLENEMKERTKQLLKTQDALRKAMGNLLTIKVCTGVYWLQVPEADLRILCGCPGEVVKLLMRKGLNNPAVKGGTSFETGPNTILLSDLLIQNGRFANLAEFPVLQMLYRQGMAIPGHPNNSGRKPLLIGSADQLKAQLEYIHRGNYGLLSKKEIMAAGIDEEMADIMMRIKLKFAFGTIRNPDQLLDTIAIDEKKREISNGVFVQRIAFNQFRFTYRGEFSDIDLNLPRKVFYPSPYPLPYYRVQRHYFAVVHTGEGDGWNTEHPSMSSLLMFQGRIYLIDASPGVINTLTALGIDISEVEGVFHTHAHDDHFAGLPDLIRNDRRMKYFATPLVRSAVARKFTALMSLDVDKFEQFFEIHDLEFDTWNRLGGLEVMPFYSPHPVETNLFMFRALDGDGYKTYAHWADLSSFEVLEGMAGNGENDIPLSFIEKVKASYLSRADLKKLDVGGGLIHGAARDFITDTSGRLILSHCNRTLTTEEMEIGSETSFGAIDILIPGEQDHFRQRSFYYLKELFPESSNDEIRMLINGKMKEYNAGSIVRRNDDTSACIEMIIAGKVLYLNATRWVHNHLRFGSFMGLGQIFCHTTMDDGIYRAFSHAATIEISPSLFKIFLENNGIFETLGRRLKTIEFLRSTWLFGEQTSFVFLDKLSKSIETLLLKDREFANVAKESCLWLIYEGVIEMMDAHGGKIDKLVKGAFFGEHNYLANVDLGWRFQARGDCQILCIPWDKIVDAPIILWKLLEINQKRIRLSSVSRAYG</sequence>
<dbReference type="InterPro" id="IPR050595">
    <property type="entry name" value="Bact_response_regulator"/>
</dbReference>
<dbReference type="STRING" id="1246637.MTBBW1_1630029"/>
<evidence type="ECO:0000313" key="4">
    <source>
        <dbReference type="EMBL" id="SLM28919.1"/>
    </source>
</evidence>
<dbReference type="PANTHER" id="PTHR44591">
    <property type="entry name" value="STRESS RESPONSE REGULATOR PROTEIN 1"/>
    <property type="match status" value="1"/>
</dbReference>
<dbReference type="RefSeq" id="WP_080805445.1">
    <property type="nucleotide sequence ID" value="NZ_LT828550.1"/>
</dbReference>
<dbReference type="InterPro" id="IPR001279">
    <property type="entry name" value="Metallo-B-lactamas"/>
</dbReference>
<protein>
    <submittedName>
        <fullName evidence="4">Cyclic nucleotide-binding protein</fullName>
    </submittedName>
</protein>
<dbReference type="SUPFAM" id="SSF51206">
    <property type="entry name" value="cAMP-binding domain-like"/>
    <property type="match status" value="1"/>
</dbReference>
<dbReference type="SUPFAM" id="SSF52172">
    <property type="entry name" value="CheY-like"/>
    <property type="match status" value="1"/>
</dbReference>
<reference evidence="4 5" key="1">
    <citation type="submission" date="2017-03" db="EMBL/GenBank/DDBJ databases">
        <authorList>
            <person name="Afonso C.L."/>
            <person name="Miller P.J."/>
            <person name="Scott M.A."/>
            <person name="Spackman E."/>
            <person name="Goraichik I."/>
            <person name="Dimitrov K.M."/>
            <person name="Suarez D.L."/>
            <person name="Swayne D.E."/>
        </authorList>
    </citation>
    <scope>NUCLEOTIDE SEQUENCE [LARGE SCALE GENOMIC DNA]</scope>
    <source>
        <strain evidence="4">PRJEB14757</strain>
    </source>
</reference>
<dbReference type="Gene3D" id="3.60.15.10">
    <property type="entry name" value="Ribonuclease Z/Hydroxyacylglutathione hydrolase-like"/>
    <property type="match status" value="1"/>
</dbReference>
<feature type="domain" description="Response regulatory" evidence="3">
    <location>
        <begin position="7"/>
        <end position="123"/>
    </location>
</feature>
<name>A0A1W1H8Z2_9BACT</name>
<dbReference type="InterPro" id="IPR001789">
    <property type="entry name" value="Sig_transdc_resp-reg_receiver"/>
</dbReference>
<dbReference type="Gene3D" id="3.40.50.2300">
    <property type="match status" value="1"/>
</dbReference>
<proteinExistence type="predicted"/>
<dbReference type="PANTHER" id="PTHR44591:SF3">
    <property type="entry name" value="RESPONSE REGULATORY DOMAIN-CONTAINING PROTEIN"/>
    <property type="match status" value="1"/>
</dbReference>
<organism evidence="4 5">
    <name type="scientific">Desulfamplus magnetovallimortis</name>
    <dbReference type="NCBI Taxonomy" id="1246637"/>
    <lineage>
        <taxon>Bacteria</taxon>
        <taxon>Pseudomonadati</taxon>
        <taxon>Thermodesulfobacteriota</taxon>
        <taxon>Desulfobacteria</taxon>
        <taxon>Desulfobacterales</taxon>
        <taxon>Desulfobacteraceae</taxon>
        <taxon>Desulfamplus</taxon>
    </lineage>
</organism>
<dbReference type="PROSITE" id="PS50110">
    <property type="entry name" value="RESPONSE_REGULATORY"/>
    <property type="match status" value="1"/>
</dbReference>
<dbReference type="SUPFAM" id="SSF56281">
    <property type="entry name" value="Metallo-hydrolase/oxidoreductase"/>
    <property type="match status" value="1"/>
</dbReference>
<dbReference type="AlphaFoldDB" id="A0A1W1H8Z2"/>
<dbReference type="SMART" id="SM00448">
    <property type="entry name" value="REC"/>
    <property type="match status" value="1"/>
</dbReference>
<dbReference type="InterPro" id="IPR036866">
    <property type="entry name" value="RibonucZ/Hydroxyglut_hydro"/>
</dbReference>
<evidence type="ECO:0000256" key="1">
    <source>
        <dbReference type="ARBA" id="ARBA00022553"/>
    </source>
</evidence>
<keyword evidence="5" id="KW-1185">Reference proteome</keyword>
<dbReference type="InterPro" id="IPR011006">
    <property type="entry name" value="CheY-like_superfamily"/>
</dbReference>
<evidence type="ECO:0000256" key="2">
    <source>
        <dbReference type="PROSITE-ProRule" id="PRU00169"/>
    </source>
</evidence>
<dbReference type="InterPro" id="IPR018490">
    <property type="entry name" value="cNMP-bd_dom_sf"/>
</dbReference>
<dbReference type="CDD" id="cd19920">
    <property type="entry name" value="REC_PA4781-like"/>
    <property type="match status" value="1"/>
</dbReference>
<dbReference type="Pfam" id="PF12706">
    <property type="entry name" value="Lactamase_B_2"/>
    <property type="match status" value="1"/>
</dbReference>
<keyword evidence="1 2" id="KW-0597">Phosphoprotein</keyword>
<dbReference type="Proteomes" id="UP000191931">
    <property type="component" value="Unassembled WGS sequence"/>
</dbReference>
<dbReference type="EMBL" id="FWEV01000072">
    <property type="protein sequence ID" value="SLM28919.1"/>
    <property type="molecule type" value="Genomic_DNA"/>
</dbReference>
<evidence type="ECO:0000313" key="5">
    <source>
        <dbReference type="Proteomes" id="UP000191931"/>
    </source>
</evidence>